<dbReference type="GO" id="GO:0000981">
    <property type="term" value="F:DNA-binding transcription factor activity, RNA polymerase II-specific"/>
    <property type="evidence" value="ECO:0007669"/>
    <property type="project" value="InterPro"/>
</dbReference>
<gene>
    <name evidence="5" type="ORF">CAC42_7722</name>
</gene>
<name>A0A2K1QXH0_9PEZI</name>
<keyword evidence="6" id="KW-1185">Reference proteome</keyword>
<evidence type="ECO:0000313" key="5">
    <source>
        <dbReference type="EMBL" id="PNS19755.1"/>
    </source>
</evidence>
<reference evidence="5 6" key="1">
    <citation type="submission" date="2017-06" db="EMBL/GenBank/DDBJ databases">
        <title>Draft genome sequence of a variant of Elsinoe murrayae.</title>
        <authorList>
            <person name="Cheng Q."/>
        </authorList>
    </citation>
    <scope>NUCLEOTIDE SEQUENCE [LARGE SCALE GENOMIC DNA]</scope>
    <source>
        <strain evidence="5 6">CQ-2017a</strain>
    </source>
</reference>
<feature type="compositionally biased region" description="Low complexity" evidence="3">
    <location>
        <begin position="28"/>
        <end position="37"/>
    </location>
</feature>
<dbReference type="SMART" id="SM00906">
    <property type="entry name" value="Fungal_trans"/>
    <property type="match status" value="1"/>
</dbReference>
<organism evidence="5 6">
    <name type="scientific">Sphaceloma murrayae</name>
    <dbReference type="NCBI Taxonomy" id="2082308"/>
    <lineage>
        <taxon>Eukaryota</taxon>
        <taxon>Fungi</taxon>
        <taxon>Dikarya</taxon>
        <taxon>Ascomycota</taxon>
        <taxon>Pezizomycotina</taxon>
        <taxon>Dothideomycetes</taxon>
        <taxon>Dothideomycetidae</taxon>
        <taxon>Myriangiales</taxon>
        <taxon>Elsinoaceae</taxon>
        <taxon>Sphaceloma</taxon>
    </lineage>
</organism>
<evidence type="ECO:0000259" key="4">
    <source>
        <dbReference type="PROSITE" id="PS50048"/>
    </source>
</evidence>
<feature type="region of interest" description="Disordered" evidence="3">
    <location>
        <begin position="680"/>
        <end position="726"/>
    </location>
</feature>
<dbReference type="CDD" id="cd12148">
    <property type="entry name" value="fungal_TF_MHR"/>
    <property type="match status" value="1"/>
</dbReference>
<comment type="caution">
    <text evidence="5">The sequence shown here is derived from an EMBL/GenBank/DDBJ whole genome shotgun (WGS) entry which is preliminary data.</text>
</comment>
<dbReference type="InterPro" id="IPR036864">
    <property type="entry name" value="Zn2-C6_fun-type_DNA-bd_sf"/>
</dbReference>
<dbReference type="SMART" id="SM00066">
    <property type="entry name" value="GAL4"/>
    <property type="match status" value="1"/>
</dbReference>
<keyword evidence="1" id="KW-0479">Metal-binding</keyword>
<feature type="region of interest" description="Disordered" evidence="3">
    <location>
        <begin position="85"/>
        <end position="173"/>
    </location>
</feature>
<evidence type="ECO:0000256" key="3">
    <source>
        <dbReference type="SAM" id="MobiDB-lite"/>
    </source>
</evidence>
<dbReference type="PROSITE" id="PS50048">
    <property type="entry name" value="ZN2_CY6_FUNGAL_2"/>
    <property type="match status" value="1"/>
</dbReference>
<evidence type="ECO:0000256" key="1">
    <source>
        <dbReference type="ARBA" id="ARBA00022723"/>
    </source>
</evidence>
<dbReference type="CDD" id="cd00067">
    <property type="entry name" value="GAL4"/>
    <property type="match status" value="1"/>
</dbReference>
<feature type="compositionally biased region" description="Low complexity" evidence="3">
    <location>
        <begin position="715"/>
        <end position="725"/>
    </location>
</feature>
<dbReference type="GO" id="GO:0006351">
    <property type="term" value="P:DNA-templated transcription"/>
    <property type="evidence" value="ECO:0007669"/>
    <property type="project" value="InterPro"/>
</dbReference>
<dbReference type="Proteomes" id="UP000243797">
    <property type="component" value="Unassembled WGS sequence"/>
</dbReference>
<feature type="region of interest" description="Disordered" evidence="3">
    <location>
        <begin position="1"/>
        <end position="42"/>
    </location>
</feature>
<sequence length="822" mass="91644">MSDAGSVNETTPNGHMLPPNGVKRKQDQAGMQGAAAARPNKAVKRRASKACQCCRQRKVRCNVVEQIPCTNCRLDEVECIVSESKRKKKWVKPGDENGSQDNSIESPTYESYQDVSDGRPGSQAPYPASTTSEHRPHTLYNDLNSASTTDAMRPRTFSNGMQPPQARPGSAALQSSVFASSRHLSPPLPSRQLPPYVRPLPARIGADEVVYLAKKGALTIPPVPLRNALIKCFIEFVYPYMPLVEIHELIDIVDRNDGTMQVSLLVFQAIMFSGVAMVDMKHLKAAGYMTRRDARRDFFQKTRLLYDFDYEQDRISLIQALLLMTYWYETPDDQKDSHHWMGIAVSLSHTIGLHRNPDRSNMDPKQRRLWRRIWWSTYMRDRLIALGMRRPTRIKNEDFDVPLLTIEDFTILELSRANLSCIPPSCTPMYDAAKQRQLAVMCVEKAKLCICISHVLSTQYSVLHNNHGVQSKEGSTRTTMMLVAKKDDPEVCGVKNCDEELRRWKASIAPEADVTNPTQQTFNPGEESIFLNRTLLHMVYHSTLSALHRPQVLPASTWPSDNTSTELLEMSRANVRHAAMQITLYADTLAKYDLIKFLPTVGITVLLPAIIIHLLDIKAPDEQTRRTALQGFCQCMQIMSKLRDIYAAADYSTAFLEAAIRKAEIALPQKAAEIKEAAVARSPGDHPPTAVAKQNIDPSLMGGRSNTHLTPPPDAAAQAARTQRMTDAEVANRLNSFLASTPPDSNGQSEGEHNDHRHEYDQADMFGMADFEPDFDALVNLDAAGEAFALEDADFAANMPGTDTGAGFMSSDVNWMKGLDGV</sequence>
<feature type="domain" description="Zn(2)-C6 fungal-type" evidence="4">
    <location>
        <begin position="50"/>
        <end position="81"/>
    </location>
</feature>
<dbReference type="Gene3D" id="4.10.240.10">
    <property type="entry name" value="Zn(2)-C6 fungal-type DNA-binding domain"/>
    <property type="match status" value="1"/>
</dbReference>
<accession>A0A2K1QXH0</accession>
<dbReference type="GO" id="GO:0003677">
    <property type="term" value="F:DNA binding"/>
    <property type="evidence" value="ECO:0007669"/>
    <property type="project" value="InterPro"/>
</dbReference>
<feature type="compositionally biased region" description="Polar residues" evidence="3">
    <location>
        <begin position="141"/>
        <end position="162"/>
    </location>
</feature>
<dbReference type="Pfam" id="PF00172">
    <property type="entry name" value="Zn_clus"/>
    <property type="match status" value="1"/>
</dbReference>
<feature type="compositionally biased region" description="Polar residues" evidence="3">
    <location>
        <begin position="1"/>
        <end position="13"/>
    </location>
</feature>
<evidence type="ECO:0000256" key="2">
    <source>
        <dbReference type="ARBA" id="ARBA00023242"/>
    </source>
</evidence>
<dbReference type="STRING" id="2082308.A0A2K1QXH0"/>
<feature type="compositionally biased region" description="Polar residues" evidence="3">
    <location>
        <begin position="97"/>
        <end position="114"/>
    </location>
</feature>
<dbReference type="EMBL" id="NKHZ01000029">
    <property type="protein sequence ID" value="PNS19755.1"/>
    <property type="molecule type" value="Genomic_DNA"/>
</dbReference>
<dbReference type="InterPro" id="IPR001138">
    <property type="entry name" value="Zn2Cys6_DnaBD"/>
</dbReference>
<dbReference type="SUPFAM" id="SSF57701">
    <property type="entry name" value="Zn2/Cys6 DNA-binding domain"/>
    <property type="match status" value="1"/>
</dbReference>
<keyword evidence="2" id="KW-0539">Nucleus</keyword>
<dbReference type="GO" id="GO:0008270">
    <property type="term" value="F:zinc ion binding"/>
    <property type="evidence" value="ECO:0007669"/>
    <property type="project" value="InterPro"/>
</dbReference>
<dbReference type="Pfam" id="PF04082">
    <property type="entry name" value="Fungal_trans"/>
    <property type="match status" value="1"/>
</dbReference>
<proteinExistence type="predicted"/>
<dbReference type="PANTHER" id="PTHR47425:SF2">
    <property type="entry name" value="FARB-RELATED"/>
    <property type="match status" value="1"/>
</dbReference>
<dbReference type="PANTHER" id="PTHR47425">
    <property type="entry name" value="FARB-RELATED"/>
    <property type="match status" value="1"/>
</dbReference>
<dbReference type="InParanoid" id="A0A2K1QXH0"/>
<evidence type="ECO:0000313" key="6">
    <source>
        <dbReference type="Proteomes" id="UP000243797"/>
    </source>
</evidence>
<dbReference type="InterPro" id="IPR052761">
    <property type="entry name" value="Fungal_Detox/Toxin_TFs"/>
</dbReference>
<dbReference type="OrthoDB" id="4451586at2759"/>
<protein>
    <submittedName>
        <fullName evidence="5">Cutinase transcription factor 1 alpha</fullName>
    </submittedName>
</protein>
<dbReference type="PROSITE" id="PS00463">
    <property type="entry name" value="ZN2_CY6_FUNGAL_1"/>
    <property type="match status" value="1"/>
</dbReference>
<dbReference type="AlphaFoldDB" id="A0A2K1QXH0"/>
<dbReference type="InterPro" id="IPR007219">
    <property type="entry name" value="XnlR_reg_dom"/>
</dbReference>